<evidence type="ECO:0008006" key="3">
    <source>
        <dbReference type="Google" id="ProtNLM"/>
    </source>
</evidence>
<dbReference type="OrthoDB" id="9769739at2"/>
<dbReference type="STRING" id="1142394.PSMK_06660"/>
<dbReference type="GO" id="GO:0006808">
    <property type="term" value="P:regulation of nitrogen utilization"/>
    <property type="evidence" value="ECO:0007669"/>
    <property type="project" value="InterPro"/>
</dbReference>
<protein>
    <recommendedName>
        <fullName evidence="3">Nitrogen regulatory protein P-II</fullName>
    </recommendedName>
</protein>
<dbReference type="Gene3D" id="3.30.70.120">
    <property type="match status" value="1"/>
</dbReference>
<evidence type="ECO:0000313" key="1">
    <source>
        <dbReference type="EMBL" id="BAM02825.1"/>
    </source>
</evidence>
<name>I0IC37_PHYMF</name>
<dbReference type="EMBL" id="AP012338">
    <property type="protein sequence ID" value="BAM02825.1"/>
    <property type="molecule type" value="Genomic_DNA"/>
</dbReference>
<reference evidence="1 2" key="1">
    <citation type="submission" date="2012-02" db="EMBL/GenBank/DDBJ databases">
        <title>Complete genome sequence of Phycisphaera mikurensis NBRC 102666.</title>
        <authorList>
            <person name="Ankai A."/>
            <person name="Hosoyama A."/>
            <person name="Terui Y."/>
            <person name="Sekine M."/>
            <person name="Fukai R."/>
            <person name="Kato Y."/>
            <person name="Nakamura S."/>
            <person name="Yamada-Narita S."/>
            <person name="Kawakoshi A."/>
            <person name="Fukunaga Y."/>
            <person name="Yamazaki S."/>
            <person name="Fujita N."/>
        </authorList>
    </citation>
    <scope>NUCLEOTIDE SEQUENCE [LARGE SCALE GENOMIC DNA]</scope>
    <source>
        <strain evidence="2">NBRC 102666 / KCTC 22515 / FYK2301M01</strain>
    </source>
</reference>
<dbReference type="SUPFAM" id="SSF54913">
    <property type="entry name" value="GlnB-like"/>
    <property type="match status" value="1"/>
</dbReference>
<keyword evidence="2" id="KW-1185">Reference proteome</keyword>
<dbReference type="GO" id="GO:0030234">
    <property type="term" value="F:enzyme regulator activity"/>
    <property type="evidence" value="ECO:0007669"/>
    <property type="project" value="InterPro"/>
</dbReference>
<dbReference type="eggNOG" id="COG0347">
    <property type="taxonomic scope" value="Bacteria"/>
</dbReference>
<gene>
    <name evidence="1" type="ordered locus">PSMK_06660</name>
</gene>
<dbReference type="InterPro" id="IPR011322">
    <property type="entry name" value="N-reg_PII-like_a/b"/>
</dbReference>
<accession>I0IC37</accession>
<dbReference type="AlphaFoldDB" id="I0IC37"/>
<evidence type="ECO:0000313" key="2">
    <source>
        <dbReference type="Proteomes" id="UP000007881"/>
    </source>
</evidence>
<dbReference type="Pfam" id="PF00543">
    <property type="entry name" value="P-II"/>
    <property type="match status" value="1"/>
</dbReference>
<dbReference type="KEGG" id="phm:PSMK_06660"/>
<proteinExistence type="predicted"/>
<sequence length="105" mass="11729">MLYPATKVTLIAEHFLVERVCALIEACGGHGYTLTPVGGKGLHHLHATSDRATLVEGFDHQQVEVITTDRAKAERIAERALKELFTNHSGVVYLESIEVCRRERF</sequence>
<dbReference type="InterPro" id="IPR015867">
    <property type="entry name" value="N-reg_PII/ATP_PRibTrfase_C"/>
</dbReference>
<dbReference type="Proteomes" id="UP000007881">
    <property type="component" value="Chromosome"/>
</dbReference>
<organism evidence="1 2">
    <name type="scientific">Phycisphaera mikurensis (strain NBRC 102666 / KCTC 22515 / FYK2301M01)</name>
    <dbReference type="NCBI Taxonomy" id="1142394"/>
    <lineage>
        <taxon>Bacteria</taxon>
        <taxon>Pseudomonadati</taxon>
        <taxon>Planctomycetota</taxon>
        <taxon>Phycisphaerae</taxon>
        <taxon>Phycisphaerales</taxon>
        <taxon>Phycisphaeraceae</taxon>
        <taxon>Phycisphaera</taxon>
    </lineage>
</organism>
<dbReference type="InterPro" id="IPR002187">
    <property type="entry name" value="N-reg_PII"/>
</dbReference>
<dbReference type="HOGENOM" id="CLU_169009_1_0_0"/>
<dbReference type="RefSeq" id="WP_014436045.1">
    <property type="nucleotide sequence ID" value="NC_017080.1"/>
</dbReference>